<dbReference type="InterPro" id="IPR011050">
    <property type="entry name" value="Pectin_lyase_fold/virulence"/>
</dbReference>
<proteinExistence type="predicted"/>
<dbReference type="Gene3D" id="2.160.20.10">
    <property type="entry name" value="Single-stranded right-handed beta-helix, Pectin lyase-like"/>
    <property type="match status" value="1"/>
</dbReference>
<evidence type="ECO:0000313" key="1">
    <source>
        <dbReference type="EMBL" id="OEK08991.1"/>
    </source>
</evidence>
<accession>A0A1E5TCA0</accession>
<dbReference type="EMBL" id="MDJD01000014">
    <property type="protein sequence ID" value="OEK08991.1"/>
    <property type="molecule type" value="Genomic_DNA"/>
</dbReference>
<comment type="caution">
    <text evidence="1">The sequence shown here is derived from an EMBL/GenBank/DDBJ whole genome shotgun (WGS) entry which is preliminary data.</text>
</comment>
<sequence>MIKNLLFPVLAYLLIVYMIFSCSSKELFEINEEFLIDEVESDASNTSKIQGNLNSGVFKISGVGYQGPNQTEINNLPAYVVKPGNNVTSKINGAIIIASNSITNGKKGGRVILNAGTYVVDKINLKSNVHIVLKQGVVLRANQTDTSKKNVVKVVFGIGRGENLVNVSIVGEGKGKNRPKIKYIRESERMKGGSRAFSIGRVFNLFIQNIVIQDDQTRFSGIAFGFKKGNITKSGRATNVTIDNVQQINASYGYGLVQANAGANMLFSNLTCSGGVTARIETDNRFNPNIRVGVDNIQIKNVTNIKGKAAVYLKPHSIQNGKVVVDGAFSFGSQFAVEIREGTSGTTGTFASGTSIKNVSAQYALVTTVHFSGRKSIPMCLLPYFKASEPDFDKERIGAKKGPSISAIGNYANYATIDVSSVSASVPKNTPASNKVNSRKLIVNGSAYRGNNPARQCGESAY</sequence>
<gene>
    <name evidence="1" type="ORF">A8C32_13925</name>
</gene>
<protein>
    <recommendedName>
        <fullName evidence="3">Right handed beta helix domain-containing protein</fullName>
    </recommendedName>
</protein>
<dbReference type="AlphaFoldDB" id="A0A1E5TCA0"/>
<dbReference type="RefSeq" id="WP_069829246.1">
    <property type="nucleotide sequence ID" value="NZ_MDJD01000014.1"/>
</dbReference>
<dbReference type="SUPFAM" id="SSF51126">
    <property type="entry name" value="Pectin lyase-like"/>
    <property type="match status" value="1"/>
</dbReference>
<name>A0A1E5TCA0_9FLAO</name>
<evidence type="ECO:0008006" key="3">
    <source>
        <dbReference type="Google" id="ProtNLM"/>
    </source>
</evidence>
<reference evidence="1 2" key="1">
    <citation type="submission" date="2016-05" db="EMBL/GenBank/DDBJ databases">
        <title>Draft Genome Sequence of Algibacter sp. Strain SK-16 Isolated from the Surface Water of Aburatsubo Inlet.</title>
        <authorList>
            <person name="Wong S.-K."/>
            <person name="Yoshizawa S."/>
            <person name="Nakajima Y."/>
            <person name="Ogura Y."/>
            <person name="Tetsuya H."/>
            <person name="Hamasaki K."/>
        </authorList>
    </citation>
    <scope>NUCLEOTIDE SEQUENCE [LARGE SCALE GENOMIC DNA]</scope>
    <source>
        <strain evidence="1 2">SK-16</strain>
    </source>
</reference>
<organism evidence="1 2">
    <name type="scientific">Flavivirga aquatica</name>
    <dbReference type="NCBI Taxonomy" id="1849968"/>
    <lineage>
        <taxon>Bacteria</taxon>
        <taxon>Pseudomonadati</taxon>
        <taxon>Bacteroidota</taxon>
        <taxon>Flavobacteriia</taxon>
        <taxon>Flavobacteriales</taxon>
        <taxon>Flavobacteriaceae</taxon>
        <taxon>Flavivirga</taxon>
    </lineage>
</organism>
<dbReference type="InterPro" id="IPR012334">
    <property type="entry name" value="Pectin_lyas_fold"/>
</dbReference>
<evidence type="ECO:0000313" key="2">
    <source>
        <dbReference type="Proteomes" id="UP000095713"/>
    </source>
</evidence>
<keyword evidence="2" id="KW-1185">Reference proteome</keyword>
<dbReference type="Proteomes" id="UP000095713">
    <property type="component" value="Unassembled WGS sequence"/>
</dbReference>
<dbReference type="STRING" id="1849968.A8C32_13925"/>
<dbReference type="PROSITE" id="PS51257">
    <property type="entry name" value="PROKAR_LIPOPROTEIN"/>
    <property type="match status" value="1"/>
</dbReference>
<dbReference type="OrthoDB" id="1419581at2"/>